<dbReference type="Gene3D" id="1.10.10.160">
    <property type="match status" value="1"/>
</dbReference>
<dbReference type="GO" id="GO:0000725">
    <property type="term" value="P:recombinational repair"/>
    <property type="evidence" value="ECO:0007669"/>
    <property type="project" value="TreeGrafter"/>
</dbReference>
<feature type="binding site" evidence="15">
    <location>
        <begin position="50"/>
        <end position="57"/>
    </location>
    <ligand>
        <name>ATP</name>
        <dbReference type="ChEBI" id="CHEBI:30616"/>
    </ligand>
</feature>
<evidence type="ECO:0000256" key="5">
    <source>
        <dbReference type="ARBA" id="ARBA00022806"/>
    </source>
</evidence>
<dbReference type="Gene3D" id="1.10.486.10">
    <property type="entry name" value="PCRA, domain 4"/>
    <property type="match status" value="1"/>
</dbReference>
<evidence type="ECO:0000256" key="9">
    <source>
        <dbReference type="ARBA" id="ARBA00023235"/>
    </source>
</evidence>
<evidence type="ECO:0000259" key="17">
    <source>
        <dbReference type="PROSITE" id="PS51217"/>
    </source>
</evidence>
<dbReference type="Proteomes" id="UP000031258">
    <property type="component" value="Unassembled WGS sequence"/>
</dbReference>
<gene>
    <name evidence="18" type="primary">uvrD_2</name>
    <name evidence="18" type="ORF">NF27_EY00030</name>
</gene>
<sequence length="738" mass="84719">MQTASNRNNQKNCKPNKMISQETKMQHLDNLNKDQFEAVTTIEGPLLVLAGAGTGKTKVLTTRISHILNLRNAFPSQILAVTFTNKAAKEMKHRVETLNGIAVEGLWLGTFHAIAAKVLRRHAKEVGLNQDFTIIDTDDQLRLIKQIFNDFNIDTEKHSPKLFLYQIGRLKDKAITHNKVPYNDSYFFGSKSLSELYAEYQNRLKNLNAVDFGDLLLYNIELFNNNLDVLSEYQRKFKYILVDEYQDTNVSQYLWLRLLAQQHNNICCVGDDDQSIYGWRGAEITNILKFDKDFLGAKVIRLQQNYRSTNHILGAATKLISFNQERHGKILWTDQQHGEKIRLNSFYDDKEEARYIADEIDSLKRFHSLPYSDIAILLRAGYQTRSFEESLNYQRIPYRIIGGMKFYERAEIKDTIAYIRALVNPNDSLAFERIINTPKRGIGAASLQNIHISAREKNISLFAAVKMLLNAGQLKGKAGQSLAELMQQFGRWTETLKTLSHTETVDLMLNESGYIDMWKTEATEEARERLDNVRELIRSLEEYGSLSEFLEHVSLVSDLDSIVNENVVNIMTMHGAKGLEFKAVFLPGWEEGIFPSSRSIEESGQLGLEEERRLAYVGITRSKEKLYISFANNRRIYGNYQYNQPSRFIDELPKEHFEIINSFGSLKPQFKKEEAFDCSLPSFLSSSASNADRLRRGQRVFHKKFGYGIILSIADDNAQVAFEKTSTKKVLLDYLEVS</sequence>
<keyword evidence="4 15" id="KW-0378">Hydrolase</keyword>
<organism evidence="18 19">
    <name type="scientific">Candidatus Jidaibacter acanthamoebae</name>
    <dbReference type="NCBI Taxonomy" id="86105"/>
    <lineage>
        <taxon>Bacteria</taxon>
        <taxon>Pseudomonadati</taxon>
        <taxon>Pseudomonadota</taxon>
        <taxon>Alphaproteobacteria</taxon>
        <taxon>Rickettsiales</taxon>
        <taxon>Candidatus Midichloriaceae</taxon>
        <taxon>Candidatus Jidaibacter</taxon>
    </lineage>
</organism>
<dbReference type="InterPro" id="IPR027417">
    <property type="entry name" value="P-loop_NTPase"/>
</dbReference>
<dbReference type="PANTHER" id="PTHR11070">
    <property type="entry name" value="UVRD / RECB / PCRA DNA HELICASE FAMILY MEMBER"/>
    <property type="match status" value="1"/>
</dbReference>
<evidence type="ECO:0000256" key="2">
    <source>
        <dbReference type="ARBA" id="ARBA00022741"/>
    </source>
</evidence>
<dbReference type="CDD" id="cd18807">
    <property type="entry name" value="SF1_C_UvrD"/>
    <property type="match status" value="1"/>
</dbReference>
<comment type="catalytic activity">
    <reaction evidence="11">
        <text>Couples ATP hydrolysis with the unwinding of duplex DNA by translocating in the 3'-5' direction.</text>
        <dbReference type="EC" id="5.6.2.4"/>
    </reaction>
</comment>
<evidence type="ECO:0000256" key="12">
    <source>
        <dbReference type="ARBA" id="ARBA00034808"/>
    </source>
</evidence>
<name>A0A0C1MS61_9RICK</name>
<dbReference type="PROSITE" id="PS51198">
    <property type="entry name" value="UVRD_HELICASE_ATP_BIND"/>
    <property type="match status" value="1"/>
</dbReference>
<dbReference type="PROSITE" id="PS51217">
    <property type="entry name" value="UVRD_HELICASE_CTER"/>
    <property type="match status" value="1"/>
</dbReference>
<reference evidence="18 19" key="1">
    <citation type="submission" date="2014-11" db="EMBL/GenBank/DDBJ databases">
        <title>A Rickettsiales Symbiont of Amoebae With Ancient Features.</title>
        <authorList>
            <person name="Schulz F."/>
            <person name="Martijn J."/>
            <person name="Wascher F."/>
            <person name="Kostanjsek R."/>
            <person name="Ettema T.J."/>
            <person name="Horn M."/>
        </authorList>
    </citation>
    <scope>NUCLEOTIDE SEQUENCE [LARGE SCALE GENOMIC DNA]</scope>
    <source>
        <strain evidence="18 19">UWC36</strain>
    </source>
</reference>
<dbReference type="SUPFAM" id="SSF52540">
    <property type="entry name" value="P-loop containing nucleoside triphosphate hydrolases"/>
    <property type="match status" value="1"/>
</dbReference>
<comment type="function">
    <text evidence="10">Has both ATPase and helicase activities. Unwinds DNA duplexes with 3' to 5' polarity with respect to the bound strand and initiates unwinding most effectively when a single-stranded region is present. Involved in the post-incision events of nucleotide excision repair and methyl-directed mismatch repair.</text>
</comment>
<dbReference type="PANTHER" id="PTHR11070:SF2">
    <property type="entry name" value="ATP-DEPENDENT DNA HELICASE SRS2"/>
    <property type="match status" value="1"/>
</dbReference>
<evidence type="ECO:0000256" key="1">
    <source>
        <dbReference type="ARBA" id="ARBA00009922"/>
    </source>
</evidence>
<dbReference type="AlphaFoldDB" id="A0A0C1MS61"/>
<evidence type="ECO:0000313" key="18">
    <source>
        <dbReference type="EMBL" id="KIE04907.1"/>
    </source>
</evidence>
<dbReference type="GO" id="GO:0043138">
    <property type="term" value="F:3'-5' DNA helicase activity"/>
    <property type="evidence" value="ECO:0007669"/>
    <property type="project" value="UniProtKB-EC"/>
</dbReference>
<dbReference type="Gene3D" id="3.40.50.300">
    <property type="entry name" value="P-loop containing nucleotide triphosphate hydrolases"/>
    <property type="match status" value="2"/>
</dbReference>
<dbReference type="FunFam" id="1.10.486.10:FF:000003">
    <property type="entry name" value="ATP-dependent DNA helicase"/>
    <property type="match status" value="1"/>
</dbReference>
<keyword evidence="8" id="KW-0234">DNA repair</keyword>
<dbReference type="GO" id="GO:0005829">
    <property type="term" value="C:cytosol"/>
    <property type="evidence" value="ECO:0007669"/>
    <property type="project" value="TreeGrafter"/>
</dbReference>
<dbReference type="InterPro" id="IPR014016">
    <property type="entry name" value="UvrD-like_ATP-bd"/>
</dbReference>
<comment type="caution">
    <text evidence="18">The sequence shown here is derived from an EMBL/GenBank/DDBJ whole genome shotgun (WGS) entry which is preliminary data.</text>
</comment>
<keyword evidence="3" id="KW-0227">DNA damage</keyword>
<protein>
    <recommendedName>
        <fullName evidence="12">DNA 3'-5' helicase</fullName>
        <ecNumber evidence="12">5.6.2.4</ecNumber>
    </recommendedName>
    <alternativeName>
        <fullName evidence="13">DNA 3'-5' helicase II</fullName>
    </alternativeName>
</protein>
<proteinExistence type="inferred from homology"/>
<evidence type="ECO:0000256" key="4">
    <source>
        <dbReference type="ARBA" id="ARBA00022801"/>
    </source>
</evidence>
<dbReference type="InterPro" id="IPR013986">
    <property type="entry name" value="DExx_box_DNA_helicase_dom_sf"/>
</dbReference>
<dbReference type="GO" id="GO:0005524">
    <property type="term" value="F:ATP binding"/>
    <property type="evidence" value="ECO:0007669"/>
    <property type="project" value="UniProtKB-UniRule"/>
</dbReference>
<evidence type="ECO:0000256" key="7">
    <source>
        <dbReference type="ARBA" id="ARBA00023125"/>
    </source>
</evidence>
<dbReference type="GO" id="GO:0003677">
    <property type="term" value="F:DNA binding"/>
    <property type="evidence" value="ECO:0007669"/>
    <property type="project" value="UniProtKB-KW"/>
</dbReference>
<evidence type="ECO:0000256" key="13">
    <source>
        <dbReference type="ARBA" id="ARBA00034923"/>
    </source>
</evidence>
<dbReference type="PATRIC" id="fig|86105.3.peg.1070"/>
<dbReference type="Pfam" id="PF13361">
    <property type="entry name" value="UvrD_C"/>
    <property type="match status" value="1"/>
</dbReference>
<dbReference type="GO" id="GO:0033202">
    <property type="term" value="C:DNA helicase complex"/>
    <property type="evidence" value="ECO:0007669"/>
    <property type="project" value="TreeGrafter"/>
</dbReference>
<evidence type="ECO:0000313" key="19">
    <source>
        <dbReference type="Proteomes" id="UP000031258"/>
    </source>
</evidence>
<evidence type="ECO:0000256" key="10">
    <source>
        <dbReference type="ARBA" id="ARBA00025289"/>
    </source>
</evidence>
<keyword evidence="5 15" id="KW-0347">Helicase</keyword>
<dbReference type="InterPro" id="IPR000212">
    <property type="entry name" value="DNA_helicase_UvrD/REP"/>
</dbReference>
<comment type="similarity">
    <text evidence="1">Belongs to the helicase family. UvrD subfamily.</text>
</comment>
<evidence type="ECO:0000256" key="3">
    <source>
        <dbReference type="ARBA" id="ARBA00022763"/>
    </source>
</evidence>
<accession>A0A0C1MS61</accession>
<evidence type="ECO:0000256" key="8">
    <source>
        <dbReference type="ARBA" id="ARBA00023204"/>
    </source>
</evidence>
<dbReference type="Pfam" id="PF00580">
    <property type="entry name" value="UvrD-helicase"/>
    <property type="match status" value="1"/>
</dbReference>
<evidence type="ECO:0000256" key="14">
    <source>
        <dbReference type="ARBA" id="ARBA00048988"/>
    </source>
</evidence>
<evidence type="ECO:0000259" key="16">
    <source>
        <dbReference type="PROSITE" id="PS51198"/>
    </source>
</evidence>
<evidence type="ECO:0000256" key="15">
    <source>
        <dbReference type="PROSITE-ProRule" id="PRU00560"/>
    </source>
</evidence>
<dbReference type="STRING" id="86105.NF27_EY00030"/>
<keyword evidence="2 15" id="KW-0547">Nucleotide-binding</keyword>
<keyword evidence="19" id="KW-1185">Reference proteome</keyword>
<dbReference type="FunFam" id="3.40.50.300:FF:001890">
    <property type="entry name" value="DNA helicase"/>
    <property type="match status" value="1"/>
</dbReference>
<dbReference type="EMBL" id="JSWE01000124">
    <property type="protein sequence ID" value="KIE04907.1"/>
    <property type="molecule type" value="Genomic_DNA"/>
</dbReference>
<feature type="domain" description="UvrD-like helicase C-terminal" evidence="17">
    <location>
        <begin position="310"/>
        <end position="578"/>
    </location>
</feature>
<dbReference type="EC" id="5.6.2.4" evidence="12"/>
<comment type="catalytic activity">
    <reaction evidence="14">
        <text>ATP + H2O = ADP + phosphate + H(+)</text>
        <dbReference type="Rhea" id="RHEA:13065"/>
        <dbReference type="ChEBI" id="CHEBI:15377"/>
        <dbReference type="ChEBI" id="CHEBI:15378"/>
        <dbReference type="ChEBI" id="CHEBI:30616"/>
        <dbReference type="ChEBI" id="CHEBI:43474"/>
        <dbReference type="ChEBI" id="CHEBI:456216"/>
        <dbReference type="EC" id="5.6.2.4"/>
    </reaction>
</comment>
<dbReference type="GO" id="GO:0016887">
    <property type="term" value="F:ATP hydrolysis activity"/>
    <property type="evidence" value="ECO:0007669"/>
    <property type="project" value="RHEA"/>
</dbReference>
<keyword evidence="6 15" id="KW-0067">ATP-binding</keyword>
<dbReference type="CDD" id="cd17932">
    <property type="entry name" value="DEXQc_UvrD"/>
    <property type="match status" value="1"/>
</dbReference>
<keyword evidence="9" id="KW-0413">Isomerase</keyword>
<evidence type="ECO:0000256" key="6">
    <source>
        <dbReference type="ARBA" id="ARBA00022840"/>
    </source>
</evidence>
<keyword evidence="7" id="KW-0238">DNA-binding</keyword>
<dbReference type="InterPro" id="IPR014017">
    <property type="entry name" value="DNA_helicase_UvrD-like_C"/>
</dbReference>
<evidence type="ECO:0000256" key="11">
    <source>
        <dbReference type="ARBA" id="ARBA00034617"/>
    </source>
</evidence>
<feature type="domain" description="UvrD-like helicase ATP-binding" evidence="16">
    <location>
        <begin position="29"/>
        <end position="309"/>
    </location>
</feature>